<keyword evidence="2" id="KW-1185">Reference proteome</keyword>
<evidence type="ECO:0000313" key="2">
    <source>
        <dbReference type="Proteomes" id="UP000215127"/>
    </source>
</evidence>
<dbReference type="Proteomes" id="UP000215127">
    <property type="component" value="Chromosome 8"/>
</dbReference>
<dbReference type="AlphaFoldDB" id="A0A1X7S1F6"/>
<organism evidence="1 2">
    <name type="scientific">Zymoseptoria tritici (strain ST99CH_3D7)</name>
    <dbReference type="NCBI Taxonomy" id="1276538"/>
    <lineage>
        <taxon>Eukaryota</taxon>
        <taxon>Fungi</taxon>
        <taxon>Dikarya</taxon>
        <taxon>Ascomycota</taxon>
        <taxon>Pezizomycotina</taxon>
        <taxon>Dothideomycetes</taxon>
        <taxon>Dothideomycetidae</taxon>
        <taxon>Mycosphaerellales</taxon>
        <taxon>Mycosphaerellaceae</taxon>
        <taxon>Zymoseptoria</taxon>
    </lineage>
</organism>
<reference evidence="1 2" key="1">
    <citation type="submission" date="2016-06" db="EMBL/GenBank/DDBJ databases">
        <authorList>
            <person name="Kjaerup R.B."/>
            <person name="Dalgaard T.S."/>
            <person name="Juul-Madsen H.R."/>
        </authorList>
    </citation>
    <scope>NUCLEOTIDE SEQUENCE [LARGE SCALE GENOMIC DNA]</scope>
</reference>
<evidence type="ECO:0000313" key="1">
    <source>
        <dbReference type="EMBL" id="SMQ53508.1"/>
    </source>
</evidence>
<protein>
    <submittedName>
        <fullName evidence="1">Uncharacterized protein</fullName>
    </submittedName>
</protein>
<name>A0A1X7S1F6_ZYMT9</name>
<dbReference type="EMBL" id="LT853699">
    <property type="protein sequence ID" value="SMQ53508.1"/>
    <property type="molecule type" value="Genomic_DNA"/>
</dbReference>
<proteinExistence type="predicted"/>
<gene>
    <name evidence="1" type="ORF">ZT3D7_G8661</name>
</gene>
<accession>A0A1X7S1F6</accession>
<sequence>MPDQVLIRFSEVPDVILRVWGVGTDPRKVVLVVWLLKAEVDRTAPSCAASRHSCSSTSPTTGVLDS</sequence>